<protein>
    <recommendedName>
        <fullName evidence="2 9">Heme chaperone HemW</fullName>
    </recommendedName>
</protein>
<keyword evidence="6 9" id="KW-0408">Iron</keyword>
<evidence type="ECO:0000256" key="6">
    <source>
        <dbReference type="ARBA" id="ARBA00023004"/>
    </source>
</evidence>
<dbReference type="Pfam" id="PF06969">
    <property type="entry name" value="HemN_C"/>
    <property type="match status" value="1"/>
</dbReference>
<dbReference type="CDD" id="cd01335">
    <property type="entry name" value="Radical_SAM"/>
    <property type="match status" value="1"/>
</dbReference>
<dbReference type="PANTHER" id="PTHR13932">
    <property type="entry name" value="COPROPORPHYRINIGEN III OXIDASE"/>
    <property type="match status" value="1"/>
</dbReference>
<reference evidence="11 12" key="1">
    <citation type="submission" date="2024-02" db="EMBL/GenBank/DDBJ databases">
        <title>Seven novel Bacillus-like species.</title>
        <authorList>
            <person name="Liu G."/>
        </authorList>
    </citation>
    <scope>NUCLEOTIDE SEQUENCE [LARGE SCALE GENOMIC DNA]</scope>
    <source>
        <strain evidence="11 12">FJAT-52991</strain>
    </source>
</reference>
<keyword evidence="5 9" id="KW-0479">Metal-binding</keyword>
<dbReference type="SUPFAM" id="SSF102114">
    <property type="entry name" value="Radical SAM enzymes"/>
    <property type="match status" value="1"/>
</dbReference>
<dbReference type="InterPro" id="IPR010723">
    <property type="entry name" value="HemN_C"/>
</dbReference>
<evidence type="ECO:0000256" key="3">
    <source>
        <dbReference type="ARBA" id="ARBA00022617"/>
    </source>
</evidence>
<dbReference type="Proteomes" id="UP001387364">
    <property type="component" value="Chromosome"/>
</dbReference>
<dbReference type="InterPro" id="IPR058240">
    <property type="entry name" value="rSAM_sf"/>
</dbReference>
<dbReference type="RefSeq" id="WP_338750226.1">
    <property type="nucleotide sequence ID" value="NZ_CP147404.1"/>
</dbReference>
<dbReference type="PANTHER" id="PTHR13932:SF5">
    <property type="entry name" value="RADICAL S-ADENOSYL METHIONINE DOMAIN-CONTAINING PROTEIN 1, MITOCHONDRIAL"/>
    <property type="match status" value="1"/>
</dbReference>
<dbReference type="SFLD" id="SFLDG01065">
    <property type="entry name" value="anaerobic_coproporphyrinogen-I"/>
    <property type="match status" value="1"/>
</dbReference>
<dbReference type="SFLD" id="SFLDF00562">
    <property type="entry name" value="HemN-like__clustered_with_heat"/>
    <property type="match status" value="1"/>
</dbReference>
<dbReference type="PROSITE" id="PS51918">
    <property type="entry name" value="RADICAL_SAM"/>
    <property type="match status" value="1"/>
</dbReference>
<keyword evidence="7 9" id="KW-0411">Iron-sulfur</keyword>
<dbReference type="Gene3D" id="3.20.20.70">
    <property type="entry name" value="Aldolase class I"/>
    <property type="match status" value="1"/>
</dbReference>
<evidence type="ECO:0000256" key="5">
    <source>
        <dbReference type="ARBA" id="ARBA00022723"/>
    </source>
</evidence>
<evidence type="ECO:0000313" key="11">
    <source>
        <dbReference type="EMBL" id="WXB92086.1"/>
    </source>
</evidence>
<evidence type="ECO:0000256" key="2">
    <source>
        <dbReference type="ARBA" id="ARBA00017228"/>
    </source>
</evidence>
<dbReference type="InterPro" id="IPR013785">
    <property type="entry name" value="Aldolase_TIM"/>
</dbReference>
<evidence type="ECO:0000256" key="4">
    <source>
        <dbReference type="ARBA" id="ARBA00022691"/>
    </source>
</evidence>
<dbReference type="InterPro" id="IPR007197">
    <property type="entry name" value="rSAM"/>
</dbReference>
<dbReference type="SMART" id="SM00729">
    <property type="entry name" value="Elp3"/>
    <property type="match status" value="1"/>
</dbReference>
<dbReference type="NCBIfam" id="TIGR00539">
    <property type="entry name" value="hemN_rel"/>
    <property type="match status" value="1"/>
</dbReference>
<evidence type="ECO:0000313" key="12">
    <source>
        <dbReference type="Proteomes" id="UP001387364"/>
    </source>
</evidence>
<keyword evidence="4 9" id="KW-0949">S-adenosyl-L-methionine</keyword>
<comment type="similarity">
    <text evidence="1">Belongs to the anaerobic coproporphyrinogen-III oxidase family. HemW subfamily.</text>
</comment>
<gene>
    <name evidence="11" type="primary">hemW</name>
    <name evidence="11" type="ORF">WDJ61_12580</name>
</gene>
<dbReference type="EMBL" id="CP147404">
    <property type="protein sequence ID" value="WXB92086.1"/>
    <property type="molecule type" value="Genomic_DNA"/>
</dbReference>
<name>A0ABZ2N3W4_9BACI</name>
<dbReference type="SFLD" id="SFLDS00029">
    <property type="entry name" value="Radical_SAM"/>
    <property type="match status" value="1"/>
</dbReference>
<evidence type="ECO:0000256" key="8">
    <source>
        <dbReference type="ARBA" id="ARBA00023186"/>
    </source>
</evidence>
<keyword evidence="9" id="KW-0004">4Fe-4S</keyword>
<comment type="subcellular location">
    <subcellularLocation>
        <location evidence="9">Cytoplasm</location>
    </subcellularLocation>
</comment>
<accession>A0ABZ2N3W4</accession>
<comment type="function">
    <text evidence="9">Probably acts as a heme chaperone, transferring heme to an unknown acceptor. Binds one molecule of heme per monomer, possibly covalently. Binds 1 [4Fe-4S] cluster. The cluster is coordinated with 3 cysteines and an exchangeable S-adenosyl-L-methionine.</text>
</comment>
<keyword evidence="3 9" id="KW-0349">Heme</keyword>
<keyword evidence="8 9" id="KW-0143">Chaperone</keyword>
<dbReference type="SFLD" id="SFLDF00288">
    <property type="entry name" value="HemN-like__clustered_with_nucl"/>
    <property type="match status" value="1"/>
</dbReference>
<dbReference type="InterPro" id="IPR004559">
    <property type="entry name" value="HemW-like"/>
</dbReference>
<dbReference type="InterPro" id="IPR006638">
    <property type="entry name" value="Elp3/MiaA/NifB-like_rSAM"/>
</dbReference>
<evidence type="ECO:0000259" key="10">
    <source>
        <dbReference type="PROSITE" id="PS51918"/>
    </source>
</evidence>
<evidence type="ECO:0000256" key="9">
    <source>
        <dbReference type="RuleBase" id="RU364116"/>
    </source>
</evidence>
<proteinExistence type="inferred from homology"/>
<dbReference type="Pfam" id="PF04055">
    <property type="entry name" value="Radical_SAM"/>
    <property type="match status" value="1"/>
</dbReference>
<keyword evidence="9" id="KW-0963">Cytoplasm</keyword>
<evidence type="ECO:0000256" key="1">
    <source>
        <dbReference type="ARBA" id="ARBA00006100"/>
    </source>
</evidence>
<sequence length="380" mass="43109">MIRSAYIHIPFCHQICHYCDFNKVFMKNQPVEEYLAALVAEMTLMKEQAPTTHLDTIFVGGGTPTALSAEQLDILCRSIREILPFTEGEFTFEANPGDLTEDKLKVLKEYGVNRLSIGVQSFDDELLASIGRTHKGQDVFTTIERAQAIGFENISIDLIYALPNQTIENFRDTLRIALSLGLPHYSGYSLIIEPKTVFYNLMRKDQLPLPKIETEAAMYRELMEQMSTHGLTQYEISNFAKSGFESRHNLVYWNNEQYYGFGAGSHGYVNGVRTANHGPLKKYTEPLMNGQLPVLSAHQVSKNEKMEEEMFLGLRKMAGVSVTQFSQKYECSPLELFKQPLADMTARGLLIIENNEMIRLTDEGKLLGNEVFQSFLLSIE</sequence>
<dbReference type="SFLD" id="SFLDG01082">
    <property type="entry name" value="B12-binding_domain_containing"/>
    <property type="match status" value="1"/>
</dbReference>
<evidence type="ECO:0000256" key="7">
    <source>
        <dbReference type="ARBA" id="ARBA00023014"/>
    </source>
</evidence>
<keyword evidence="12" id="KW-1185">Reference proteome</keyword>
<organism evidence="11 12">
    <name type="scientific">Bacillus kandeliae</name>
    <dbReference type="NCBI Taxonomy" id="3129297"/>
    <lineage>
        <taxon>Bacteria</taxon>
        <taxon>Bacillati</taxon>
        <taxon>Bacillota</taxon>
        <taxon>Bacilli</taxon>
        <taxon>Bacillales</taxon>
        <taxon>Bacillaceae</taxon>
        <taxon>Bacillus</taxon>
    </lineage>
</organism>
<feature type="domain" description="Radical SAM core" evidence="10">
    <location>
        <begin position="1"/>
        <end position="232"/>
    </location>
</feature>
<dbReference type="InterPro" id="IPR034505">
    <property type="entry name" value="Coproporphyrinogen-III_oxidase"/>
</dbReference>